<dbReference type="EMBL" id="BQNB010009454">
    <property type="protein sequence ID" value="GJS63750.1"/>
    <property type="molecule type" value="Genomic_DNA"/>
</dbReference>
<name>A0ABQ4XEP3_9ASTR</name>
<evidence type="ECO:0000313" key="2">
    <source>
        <dbReference type="Proteomes" id="UP001151760"/>
    </source>
</evidence>
<keyword evidence="2" id="KW-1185">Reference proteome</keyword>
<sequence>MGGRNRESAQDVVPALISQEFATHAPMIIEQLFRIHMQNTDVLRAKYEKSSTSAGPCRFDSFCKHDHDEHQADDGYPEGYQQEWDAWVEDTVIDEDGIKINLTAPTLIFLGIEAKDPYSIIDEPILGLIYLNNKEEKKVMDLVEIVKFCDATLERVLKEVKLKIFETESLKKAPVLESLDLKIMKTYEREFMKRLRHREQMRRWELFVNGRPILSTMRRQ</sequence>
<organism evidence="1 2">
    <name type="scientific">Tanacetum coccineum</name>
    <dbReference type="NCBI Taxonomy" id="301880"/>
    <lineage>
        <taxon>Eukaryota</taxon>
        <taxon>Viridiplantae</taxon>
        <taxon>Streptophyta</taxon>
        <taxon>Embryophyta</taxon>
        <taxon>Tracheophyta</taxon>
        <taxon>Spermatophyta</taxon>
        <taxon>Magnoliopsida</taxon>
        <taxon>eudicotyledons</taxon>
        <taxon>Gunneridae</taxon>
        <taxon>Pentapetalae</taxon>
        <taxon>asterids</taxon>
        <taxon>campanulids</taxon>
        <taxon>Asterales</taxon>
        <taxon>Asteraceae</taxon>
        <taxon>Asteroideae</taxon>
        <taxon>Anthemideae</taxon>
        <taxon>Anthemidinae</taxon>
        <taxon>Tanacetum</taxon>
    </lineage>
</organism>
<protein>
    <submittedName>
        <fullName evidence="1">Uncharacterized protein</fullName>
    </submittedName>
</protein>
<reference evidence="1" key="1">
    <citation type="journal article" date="2022" name="Int. J. Mol. Sci.">
        <title>Draft Genome of Tanacetum Coccineum: Genomic Comparison of Closely Related Tanacetum-Family Plants.</title>
        <authorList>
            <person name="Yamashiro T."/>
            <person name="Shiraishi A."/>
            <person name="Nakayama K."/>
            <person name="Satake H."/>
        </authorList>
    </citation>
    <scope>NUCLEOTIDE SEQUENCE</scope>
</reference>
<reference evidence="1" key="2">
    <citation type="submission" date="2022-01" db="EMBL/GenBank/DDBJ databases">
        <authorList>
            <person name="Yamashiro T."/>
            <person name="Shiraishi A."/>
            <person name="Satake H."/>
            <person name="Nakayama K."/>
        </authorList>
    </citation>
    <scope>NUCLEOTIDE SEQUENCE</scope>
</reference>
<accession>A0ABQ4XEP3</accession>
<gene>
    <name evidence="1" type="ORF">Tco_0678314</name>
</gene>
<evidence type="ECO:0000313" key="1">
    <source>
        <dbReference type="EMBL" id="GJS63750.1"/>
    </source>
</evidence>
<dbReference type="Proteomes" id="UP001151760">
    <property type="component" value="Unassembled WGS sequence"/>
</dbReference>
<proteinExistence type="predicted"/>
<comment type="caution">
    <text evidence="1">The sequence shown here is derived from an EMBL/GenBank/DDBJ whole genome shotgun (WGS) entry which is preliminary data.</text>
</comment>